<dbReference type="PROSITE" id="PS50084">
    <property type="entry name" value="KH_TYPE_1"/>
    <property type="match status" value="1"/>
</dbReference>
<dbReference type="InterPro" id="IPR031127">
    <property type="entry name" value="E3_UB_ligase_RBR"/>
</dbReference>
<dbReference type="InterPro" id="IPR044066">
    <property type="entry name" value="TRIAD_supradom"/>
</dbReference>
<dbReference type="InterPro" id="IPR013083">
    <property type="entry name" value="Znf_RING/FYVE/PHD"/>
</dbReference>
<keyword evidence="5" id="KW-0833">Ubl conjugation pathway</keyword>
<name>A0AAE0S487_9BIVA</name>
<evidence type="ECO:0000256" key="4">
    <source>
        <dbReference type="ARBA" id="ARBA00022771"/>
    </source>
</evidence>
<evidence type="ECO:0000256" key="2">
    <source>
        <dbReference type="ARBA" id="ARBA00022723"/>
    </source>
</evidence>
<reference evidence="9" key="1">
    <citation type="journal article" date="2021" name="Genome Biol. Evol.">
        <title>A High-Quality Reference Genome for a Parasitic Bivalve with Doubly Uniparental Inheritance (Bivalvia: Unionida).</title>
        <authorList>
            <person name="Smith C.H."/>
        </authorList>
    </citation>
    <scope>NUCLEOTIDE SEQUENCE</scope>
    <source>
        <strain evidence="9">CHS0354</strain>
    </source>
</reference>
<evidence type="ECO:0000256" key="1">
    <source>
        <dbReference type="ARBA" id="ARBA00022679"/>
    </source>
</evidence>
<feature type="domain" description="RING-type" evidence="8">
    <location>
        <begin position="202"/>
        <end position="415"/>
    </location>
</feature>
<comment type="caution">
    <text evidence="9">The sequence shown here is derived from an EMBL/GenBank/DDBJ whole genome shotgun (WGS) entry which is preliminary data.</text>
</comment>
<dbReference type="InterPro" id="IPR013087">
    <property type="entry name" value="Znf_C2H2_type"/>
</dbReference>
<keyword evidence="1" id="KW-0808">Transferase</keyword>
<organism evidence="9 10">
    <name type="scientific">Potamilus streckersoni</name>
    <dbReference type="NCBI Taxonomy" id="2493646"/>
    <lineage>
        <taxon>Eukaryota</taxon>
        <taxon>Metazoa</taxon>
        <taxon>Spiralia</taxon>
        <taxon>Lophotrochozoa</taxon>
        <taxon>Mollusca</taxon>
        <taxon>Bivalvia</taxon>
        <taxon>Autobranchia</taxon>
        <taxon>Heteroconchia</taxon>
        <taxon>Palaeoheterodonta</taxon>
        <taxon>Unionida</taxon>
        <taxon>Unionoidea</taxon>
        <taxon>Unionidae</taxon>
        <taxon>Ambleminae</taxon>
        <taxon>Lampsilini</taxon>
        <taxon>Potamilus</taxon>
    </lineage>
</organism>
<dbReference type="PROSITE" id="PS00028">
    <property type="entry name" value="ZINC_FINGER_C2H2_1"/>
    <property type="match status" value="1"/>
</dbReference>
<accession>A0AAE0S487</accession>
<keyword evidence="7" id="KW-0694">RNA-binding</keyword>
<dbReference type="GO" id="GO:0004842">
    <property type="term" value="F:ubiquitin-protein transferase activity"/>
    <property type="evidence" value="ECO:0007669"/>
    <property type="project" value="InterPro"/>
</dbReference>
<keyword evidence="10" id="KW-1185">Reference proteome</keyword>
<dbReference type="Pfam" id="PF24471">
    <property type="entry name" value="KH_DEAH11"/>
    <property type="match status" value="1"/>
</dbReference>
<evidence type="ECO:0000313" key="9">
    <source>
        <dbReference type="EMBL" id="KAK3584665.1"/>
    </source>
</evidence>
<dbReference type="PANTHER" id="PTHR11685">
    <property type="entry name" value="RBR FAMILY RING FINGER AND IBR DOMAIN-CONTAINING"/>
    <property type="match status" value="1"/>
</dbReference>
<dbReference type="AlphaFoldDB" id="A0AAE0S487"/>
<reference evidence="9" key="3">
    <citation type="submission" date="2023-05" db="EMBL/GenBank/DDBJ databases">
        <authorList>
            <person name="Smith C.H."/>
        </authorList>
    </citation>
    <scope>NUCLEOTIDE SEQUENCE</scope>
    <source>
        <strain evidence="9">CHS0354</strain>
        <tissue evidence="9">Mantle</tissue>
    </source>
</reference>
<evidence type="ECO:0000256" key="5">
    <source>
        <dbReference type="ARBA" id="ARBA00022786"/>
    </source>
</evidence>
<dbReference type="EMBL" id="JAEAOA010000126">
    <property type="protein sequence ID" value="KAK3584665.1"/>
    <property type="molecule type" value="Genomic_DNA"/>
</dbReference>
<dbReference type="Proteomes" id="UP001195483">
    <property type="component" value="Unassembled WGS sequence"/>
</dbReference>
<dbReference type="GO" id="GO:0016567">
    <property type="term" value="P:protein ubiquitination"/>
    <property type="evidence" value="ECO:0007669"/>
    <property type="project" value="InterPro"/>
</dbReference>
<sequence length="415" mass="46604">MQRKPPDLGSYPVHVSAELETSITISKNVYEAIKSDIETAIESAISPFQNVQVRAKESKGGNVFINMQTDNITALARVKSSLHDIIRGDVLKYGERKGTEAKRVQAISDINVYLGKLAGLIEKQIHLKGSGKPHGLMKRIISKYGTDMKNLKEDTGIKSLQLDLKNHIINILGDEVSVGKVENLIQDFCDSLRDGPHHESSGMPDSPVCLCPVQLSDVYHSEYCGHPYCGECIKNQLKFAIQDKNFPIVCIAENCEQPLVMEDFPALIRQRCTTQRDLMKSALSFLLGIIKRNSVIVLHLTVIWFTGLLPKEHHLYAVNVKKRSVQPAMSSTTMVLHVPCTKQKKGQRIRLIHGWKKIGPEGSCVHDALPIEKYDGCNHMKCRICRIHLCWVCMQSFETKTTCYDHLSQVHGGFY</sequence>
<dbReference type="Gene3D" id="3.30.40.10">
    <property type="entry name" value="Zinc/RING finger domain, C3HC4 (zinc finger)"/>
    <property type="match status" value="1"/>
</dbReference>
<dbReference type="GO" id="GO:0008270">
    <property type="term" value="F:zinc ion binding"/>
    <property type="evidence" value="ECO:0007669"/>
    <property type="project" value="UniProtKB-KW"/>
</dbReference>
<evidence type="ECO:0000256" key="3">
    <source>
        <dbReference type="ARBA" id="ARBA00022737"/>
    </source>
</evidence>
<proteinExistence type="predicted"/>
<keyword evidence="6" id="KW-0862">Zinc</keyword>
<protein>
    <recommendedName>
        <fullName evidence="8">RING-type domain-containing protein</fullName>
    </recommendedName>
</protein>
<keyword evidence="2" id="KW-0479">Metal-binding</keyword>
<evidence type="ECO:0000259" key="8">
    <source>
        <dbReference type="PROSITE" id="PS51873"/>
    </source>
</evidence>
<keyword evidence="3" id="KW-0677">Repeat</keyword>
<dbReference type="InterPro" id="IPR056245">
    <property type="entry name" value="KH_DEAH11/12"/>
</dbReference>
<gene>
    <name evidence="9" type="ORF">CHS0354_001245</name>
</gene>
<evidence type="ECO:0000256" key="7">
    <source>
        <dbReference type="PROSITE-ProRule" id="PRU00117"/>
    </source>
</evidence>
<dbReference type="GO" id="GO:0003723">
    <property type="term" value="F:RNA binding"/>
    <property type="evidence" value="ECO:0007669"/>
    <property type="project" value="UniProtKB-UniRule"/>
</dbReference>
<dbReference type="SUPFAM" id="SSF57850">
    <property type="entry name" value="RING/U-box"/>
    <property type="match status" value="2"/>
</dbReference>
<reference evidence="9" key="2">
    <citation type="journal article" date="2021" name="Genome Biol. Evol.">
        <title>Developing a high-quality reference genome for a parasitic bivalve with doubly uniparental inheritance (Bivalvia: Unionida).</title>
        <authorList>
            <person name="Smith C.H."/>
        </authorList>
    </citation>
    <scope>NUCLEOTIDE SEQUENCE</scope>
    <source>
        <strain evidence="9">CHS0354</strain>
        <tissue evidence="9">Mantle</tissue>
    </source>
</reference>
<evidence type="ECO:0000256" key="6">
    <source>
        <dbReference type="ARBA" id="ARBA00022833"/>
    </source>
</evidence>
<keyword evidence="4" id="KW-0863">Zinc-finger</keyword>
<evidence type="ECO:0000313" key="10">
    <source>
        <dbReference type="Proteomes" id="UP001195483"/>
    </source>
</evidence>
<dbReference type="PROSITE" id="PS51873">
    <property type="entry name" value="TRIAD"/>
    <property type="match status" value="1"/>
</dbReference>
<dbReference type="Gene3D" id="1.20.120.1750">
    <property type="match status" value="1"/>
</dbReference>